<dbReference type="InterPro" id="IPR023214">
    <property type="entry name" value="HAD_sf"/>
</dbReference>
<dbReference type="GO" id="GO:0016791">
    <property type="term" value="F:phosphatase activity"/>
    <property type="evidence" value="ECO:0007669"/>
    <property type="project" value="InterPro"/>
</dbReference>
<feature type="binding site" evidence="13">
    <location>
        <position position="133"/>
    </location>
    <ligand>
        <name>Mg(2+)</name>
        <dbReference type="ChEBI" id="CHEBI:18420"/>
    </ligand>
</feature>
<feature type="binding site" evidence="13">
    <location>
        <position position="10"/>
    </location>
    <ligand>
        <name>Mg(2+)</name>
        <dbReference type="ChEBI" id="CHEBI:18420"/>
    </ligand>
</feature>
<keyword evidence="6 9" id="KW-0119">Carbohydrate metabolism</keyword>
<dbReference type="OrthoDB" id="9781367at2"/>
<dbReference type="GO" id="GO:0005737">
    <property type="term" value="C:cytoplasm"/>
    <property type="evidence" value="ECO:0007669"/>
    <property type="project" value="UniProtKB-SubCell"/>
</dbReference>
<accession>A0A420E7Z0</accession>
<feature type="site" description="Stabilizes the phosphoryl group" evidence="12">
    <location>
        <position position="50"/>
    </location>
</feature>
<evidence type="ECO:0000313" key="14">
    <source>
        <dbReference type="EMBL" id="RKF15490.1"/>
    </source>
</evidence>
<evidence type="ECO:0000256" key="13">
    <source>
        <dbReference type="PIRSR" id="PIRSR004682-4"/>
    </source>
</evidence>
<dbReference type="EC" id="3.1.3.-" evidence="9"/>
<evidence type="ECO:0000256" key="8">
    <source>
        <dbReference type="ARBA" id="ARBA00061616"/>
    </source>
</evidence>
<feature type="binding site" evidence="11">
    <location>
        <position position="134"/>
    </location>
    <ligand>
        <name>substrate</name>
    </ligand>
</feature>
<dbReference type="RefSeq" id="WP_120355576.1">
    <property type="nucleotide sequence ID" value="NZ_RAQO01000008.1"/>
</dbReference>
<comment type="similarity">
    <text evidence="8 9">Belongs to the gmhB family.</text>
</comment>
<comment type="cofactor">
    <cofactor evidence="13">
        <name>Zn(2+)</name>
        <dbReference type="ChEBI" id="CHEBI:29105"/>
    </cofactor>
</comment>
<keyword evidence="15" id="KW-1185">Reference proteome</keyword>
<feature type="binding site" evidence="11">
    <location>
        <begin position="8"/>
        <end position="10"/>
    </location>
    <ligand>
        <name>substrate</name>
    </ligand>
</feature>
<evidence type="ECO:0000256" key="1">
    <source>
        <dbReference type="ARBA" id="ARBA00004496"/>
    </source>
</evidence>
<evidence type="ECO:0000256" key="4">
    <source>
        <dbReference type="ARBA" id="ARBA00022801"/>
    </source>
</evidence>
<dbReference type="NCBIfam" id="TIGR01662">
    <property type="entry name" value="HAD-SF-IIIA"/>
    <property type="match status" value="1"/>
</dbReference>
<evidence type="ECO:0000256" key="2">
    <source>
        <dbReference type="ARBA" id="ARBA00022490"/>
    </source>
</evidence>
<sequence length="183" mass="20300">MKPTVFLDRDGVLNVDTGYIGQVDDFVFIDGAIEALQQLKQAGWQLVLVTNQSGIARGYFSEEQFLSLTEWMDWSLADRGVDLDGIYYCPHHPQGSVVEFAIDCECRKPKTGMFEQAAKELDIDLEQSWMIGDKASDIIAAANAGIAHRVLVKSDYDIEDKQKALAVTEVLSLQEAAALILQD</sequence>
<evidence type="ECO:0000313" key="15">
    <source>
        <dbReference type="Proteomes" id="UP000286482"/>
    </source>
</evidence>
<dbReference type="InterPro" id="IPR006543">
    <property type="entry name" value="Histidinol-phos"/>
</dbReference>
<dbReference type="InterPro" id="IPR036412">
    <property type="entry name" value="HAD-like_sf"/>
</dbReference>
<dbReference type="CDD" id="cd07503">
    <property type="entry name" value="HAD_HisB-N"/>
    <property type="match status" value="1"/>
</dbReference>
<dbReference type="EMBL" id="RAQO01000008">
    <property type="protein sequence ID" value="RKF15490.1"/>
    <property type="molecule type" value="Genomic_DNA"/>
</dbReference>
<evidence type="ECO:0000256" key="5">
    <source>
        <dbReference type="ARBA" id="ARBA00022833"/>
    </source>
</evidence>
<evidence type="ECO:0000256" key="9">
    <source>
        <dbReference type="PIRNR" id="PIRNR004682"/>
    </source>
</evidence>
<feature type="site" description="Stabilizes the phosphoryl group" evidence="12">
    <location>
        <position position="108"/>
    </location>
</feature>
<dbReference type="PIRSF" id="PIRSF004682">
    <property type="entry name" value="GmhB"/>
    <property type="match status" value="1"/>
</dbReference>
<feature type="binding site" evidence="13">
    <location>
        <position position="89"/>
    </location>
    <ligand>
        <name>Zn(2+)</name>
        <dbReference type="ChEBI" id="CHEBI:29105"/>
    </ligand>
</feature>
<feature type="site" description="Contributes to substrate recognition" evidence="12">
    <location>
        <position position="107"/>
    </location>
</feature>
<dbReference type="Pfam" id="PF13344">
    <property type="entry name" value="Hydrolase_6"/>
    <property type="match status" value="1"/>
</dbReference>
<keyword evidence="13" id="KW-0460">Magnesium</keyword>
<dbReference type="Pfam" id="PF13242">
    <property type="entry name" value="Hydrolase_like"/>
    <property type="match status" value="1"/>
</dbReference>
<keyword evidence="3 13" id="KW-0479">Metal-binding</keyword>
<dbReference type="Gene3D" id="3.40.50.1000">
    <property type="entry name" value="HAD superfamily/HAD-like"/>
    <property type="match status" value="1"/>
</dbReference>
<dbReference type="AlphaFoldDB" id="A0A420E7Z0"/>
<evidence type="ECO:0000256" key="12">
    <source>
        <dbReference type="PIRSR" id="PIRSR004682-3"/>
    </source>
</evidence>
<dbReference type="GO" id="GO:0046872">
    <property type="term" value="F:metal ion binding"/>
    <property type="evidence" value="ECO:0007669"/>
    <property type="project" value="UniProtKB-KW"/>
</dbReference>
<feature type="binding site" evidence="11">
    <location>
        <begin position="107"/>
        <end position="108"/>
    </location>
    <ligand>
        <name>substrate</name>
    </ligand>
</feature>
<gene>
    <name evidence="14" type="ORF">DBZ36_13945</name>
</gene>
<feature type="binding site" evidence="11">
    <location>
        <begin position="16"/>
        <end position="19"/>
    </location>
    <ligand>
        <name>substrate</name>
    </ligand>
</feature>
<dbReference type="SUPFAM" id="SSF56784">
    <property type="entry name" value="HAD-like"/>
    <property type="match status" value="1"/>
</dbReference>
<comment type="cofactor">
    <cofactor evidence="13">
        <name>Mg(2+)</name>
        <dbReference type="ChEBI" id="CHEBI:18420"/>
    </cofactor>
</comment>
<feature type="binding site" evidence="13">
    <location>
        <position position="104"/>
    </location>
    <ligand>
        <name>Zn(2+)</name>
        <dbReference type="ChEBI" id="CHEBI:29105"/>
    </ligand>
</feature>
<evidence type="ECO:0000256" key="6">
    <source>
        <dbReference type="ARBA" id="ARBA00023277"/>
    </source>
</evidence>
<dbReference type="FunFam" id="3.40.50.1000:FF:000037">
    <property type="entry name" value="D,D-heptose 1,7-bisphosphate phosphatase"/>
    <property type="match status" value="1"/>
</dbReference>
<dbReference type="PANTHER" id="PTHR42891">
    <property type="entry name" value="D-GLYCERO-BETA-D-MANNO-HEPTOSE-1,7-BISPHOSPHATE 7-PHOSPHATASE"/>
    <property type="match status" value="1"/>
</dbReference>
<dbReference type="PANTHER" id="PTHR42891:SF1">
    <property type="entry name" value="D-GLYCERO-BETA-D-MANNO-HEPTOSE-1,7-BISPHOSPHATE 7-PHOSPHATASE"/>
    <property type="match status" value="1"/>
</dbReference>
<dbReference type="NCBIfam" id="NF006506">
    <property type="entry name" value="PRK08942.1"/>
    <property type="match status" value="1"/>
</dbReference>
<feature type="binding site" evidence="11">
    <location>
        <begin position="50"/>
        <end position="53"/>
    </location>
    <ligand>
        <name>substrate</name>
    </ligand>
</feature>
<comment type="caution">
    <text evidence="14">The sequence shown here is derived from an EMBL/GenBank/DDBJ whole genome shotgun (WGS) entry which is preliminary data.</text>
</comment>
<evidence type="ECO:0000256" key="3">
    <source>
        <dbReference type="ARBA" id="ARBA00022723"/>
    </source>
</evidence>
<feature type="active site" description="Nucleophile" evidence="10">
    <location>
        <position position="8"/>
    </location>
</feature>
<proteinExistence type="inferred from homology"/>
<keyword evidence="2 9" id="KW-0963">Cytoplasm</keyword>
<evidence type="ECO:0000256" key="11">
    <source>
        <dbReference type="PIRSR" id="PIRSR004682-2"/>
    </source>
</evidence>
<evidence type="ECO:0000256" key="7">
    <source>
        <dbReference type="ARBA" id="ARBA00031828"/>
    </source>
</evidence>
<feature type="active site" description="Proton donor" evidence="10">
    <location>
        <position position="10"/>
    </location>
</feature>
<keyword evidence="5 13" id="KW-0862">Zinc</keyword>
<dbReference type="InterPro" id="IPR006357">
    <property type="entry name" value="HAD-SF_hydro_IIA"/>
</dbReference>
<dbReference type="NCBIfam" id="TIGR00213">
    <property type="entry name" value="GmhB_yaeD"/>
    <property type="match status" value="1"/>
</dbReference>
<dbReference type="InterPro" id="IPR006549">
    <property type="entry name" value="HAD-SF_hydro_IIIA"/>
</dbReference>
<reference evidence="14 15" key="1">
    <citation type="submission" date="2018-09" db="EMBL/GenBank/DDBJ databases">
        <authorList>
            <person name="Wang Z."/>
        </authorList>
    </citation>
    <scope>NUCLEOTIDE SEQUENCE [LARGE SCALE GENOMIC DNA]</scope>
    <source>
        <strain evidence="14 15">ALS 81</strain>
    </source>
</reference>
<keyword evidence="4 9" id="KW-0378">Hydrolase</keyword>
<feature type="binding site" evidence="13">
    <location>
        <position position="8"/>
    </location>
    <ligand>
        <name>Mg(2+)</name>
        <dbReference type="ChEBI" id="CHEBI:18420"/>
    </ligand>
</feature>
<dbReference type="GO" id="GO:0005975">
    <property type="term" value="P:carbohydrate metabolic process"/>
    <property type="evidence" value="ECO:0007669"/>
    <property type="project" value="InterPro"/>
</dbReference>
<dbReference type="NCBIfam" id="TIGR01656">
    <property type="entry name" value="Histidinol-ppas"/>
    <property type="match status" value="1"/>
</dbReference>
<organism evidence="14 15">
    <name type="scientific">Alginatibacterium sediminis</name>
    <dbReference type="NCBI Taxonomy" id="2164068"/>
    <lineage>
        <taxon>Bacteria</taxon>
        <taxon>Pseudomonadati</taxon>
        <taxon>Pseudomonadota</taxon>
        <taxon>Gammaproteobacteria</taxon>
        <taxon>Alteromonadales</taxon>
        <taxon>Alteromonadaceae</taxon>
        <taxon>Alginatibacterium</taxon>
    </lineage>
</organism>
<dbReference type="Proteomes" id="UP000286482">
    <property type="component" value="Unassembled WGS sequence"/>
</dbReference>
<feature type="binding site" evidence="13">
    <location>
        <position position="134"/>
    </location>
    <ligand>
        <name>Mg(2+)</name>
        <dbReference type="ChEBI" id="CHEBI:18420"/>
    </ligand>
</feature>
<dbReference type="InterPro" id="IPR004446">
    <property type="entry name" value="Heptose_bisP_phosphatase"/>
</dbReference>
<comment type="subcellular location">
    <subcellularLocation>
        <location evidence="1 9">Cytoplasm</location>
    </subcellularLocation>
</comment>
<feature type="binding site" evidence="13">
    <location>
        <position position="106"/>
    </location>
    <ligand>
        <name>Zn(2+)</name>
        <dbReference type="ChEBI" id="CHEBI:29105"/>
    </ligand>
</feature>
<feature type="binding site" evidence="13">
    <location>
        <position position="91"/>
    </location>
    <ligand>
        <name>Zn(2+)</name>
        <dbReference type="ChEBI" id="CHEBI:29105"/>
    </ligand>
</feature>
<protein>
    <recommendedName>
        <fullName evidence="7 9">D,D-heptose 1,7-bisphosphate phosphatase</fullName>
        <ecNumber evidence="9">3.1.3.-</ecNumber>
    </recommendedName>
</protein>
<evidence type="ECO:0000256" key="10">
    <source>
        <dbReference type="PIRSR" id="PIRSR004682-1"/>
    </source>
</evidence>
<name>A0A420E7Z0_9ALTE</name>